<sequence length="188" mass="21542">MSLQVRAQHLDSKYIKAPSKCKLFKDQNYSVHCPTAYIIQPEEEDFDLEFGPNYHPTFEIRLPIKIKEVTITVRDRKKAHVWKRVVDLTGPGSAETLSRKPEKKLKFVRKQFIDSVSEPVICKLLDTLLDYGVITEDEMEKIAGTENRAEKARVLIDTVRKKGSKASSCLISAVFEEDSCLSKRLELK</sequence>
<dbReference type="AlphaFoldDB" id="A0A6G1QMX4"/>
<dbReference type="GO" id="GO:0072559">
    <property type="term" value="C:NLRP3 inflammasome complex"/>
    <property type="evidence" value="ECO:0007669"/>
    <property type="project" value="TreeGrafter"/>
</dbReference>
<gene>
    <name evidence="5" type="ORF">EXN66_Car019620</name>
</gene>
<dbReference type="PROSITE" id="PS51830">
    <property type="entry name" value="FIIND"/>
    <property type="match status" value="1"/>
</dbReference>
<name>A0A6G1QMX4_CHAAH</name>
<evidence type="ECO:0000256" key="1">
    <source>
        <dbReference type="ARBA" id="ARBA00004514"/>
    </source>
</evidence>
<dbReference type="Gene3D" id="1.10.533.10">
    <property type="entry name" value="Death Domain, Fas"/>
    <property type="match status" value="1"/>
</dbReference>
<comment type="subcellular location">
    <subcellularLocation>
        <location evidence="1">Cytoplasm</location>
        <location evidence="1">Cytosol</location>
    </subcellularLocation>
</comment>
<dbReference type="SMART" id="SM00114">
    <property type="entry name" value="CARD"/>
    <property type="match status" value="1"/>
</dbReference>
<dbReference type="GO" id="GO:0006508">
    <property type="term" value="P:proteolysis"/>
    <property type="evidence" value="ECO:0007669"/>
    <property type="project" value="InterPro"/>
</dbReference>
<dbReference type="SUPFAM" id="SSF47986">
    <property type="entry name" value="DEATH domain"/>
    <property type="match status" value="1"/>
</dbReference>
<dbReference type="PROSITE" id="PS50209">
    <property type="entry name" value="CARD"/>
    <property type="match status" value="1"/>
</dbReference>
<reference evidence="6" key="2">
    <citation type="submission" date="2019-02" db="EMBL/GenBank/DDBJ databases">
        <title>Opniocepnalus argus Var Kimnra genome.</title>
        <authorList>
            <person name="Zhou C."/>
            <person name="Xiao S."/>
        </authorList>
    </citation>
    <scope>NUCLEOTIDE SEQUENCE [LARGE SCALE GENOMIC DNA]</scope>
</reference>
<dbReference type="PANTHER" id="PTHR47901">
    <property type="entry name" value="CASPASE RECRUITMENT DOMAIN-CONTAINING PROTEIN 18"/>
    <property type="match status" value="1"/>
</dbReference>
<evidence type="ECO:0000313" key="6">
    <source>
        <dbReference type="Proteomes" id="UP000503349"/>
    </source>
</evidence>
<dbReference type="GO" id="GO:0050727">
    <property type="term" value="P:regulation of inflammatory response"/>
    <property type="evidence" value="ECO:0007669"/>
    <property type="project" value="TreeGrafter"/>
</dbReference>
<dbReference type="GO" id="GO:0097169">
    <property type="term" value="C:AIM2 inflammasome complex"/>
    <property type="evidence" value="ECO:0007669"/>
    <property type="project" value="TreeGrafter"/>
</dbReference>
<keyword evidence="2" id="KW-0963">Cytoplasm</keyword>
<evidence type="ECO:0000259" key="3">
    <source>
        <dbReference type="PROSITE" id="PS50209"/>
    </source>
</evidence>
<dbReference type="GO" id="GO:0072557">
    <property type="term" value="C:IPAF inflammasome complex"/>
    <property type="evidence" value="ECO:0007669"/>
    <property type="project" value="TreeGrafter"/>
</dbReference>
<evidence type="ECO:0000259" key="4">
    <source>
        <dbReference type="PROSITE" id="PS51830"/>
    </source>
</evidence>
<feature type="domain" description="FIIND" evidence="4">
    <location>
        <begin position="1"/>
        <end position="100"/>
    </location>
</feature>
<reference evidence="5 6" key="1">
    <citation type="submission" date="2019-02" db="EMBL/GenBank/DDBJ databases">
        <title>Opniocepnalus argus genome.</title>
        <authorList>
            <person name="Zhou C."/>
            <person name="Xiao S."/>
        </authorList>
    </citation>
    <scope>NUCLEOTIDE SEQUENCE [LARGE SCALE GENOMIC DNA]</scope>
    <source>
        <strain evidence="5">OARG1902GOOAL</strain>
        <tissue evidence="5">Muscle</tissue>
    </source>
</reference>
<dbReference type="InterPro" id="IPR002398">
    <property type="entry name" value="Pept_C14"/>
</dbReference>
<dbReference type="PANTHER" id="PTHR47901:SF3">
    <property type="entry name" value="CASPASE-1"/>
    <property type="match status" value="1"/>
</dbReference>
<dbReference type="InterPro" id="IPR025307">
    <property type="entry name" value="FIIND_dom"/>
</dbReference>
<dbReference type="EMBL" id="CM015730">
    <property type="protein sequence ID" value="KAF3703932.1"/>
    <property type="molecule type" value="Genomic_DNA"/>
</dbReference>
<dbReference type="InterPro" id="IPR011029">
    <property type="entry name" value="DEATH-like_dom_sf"/>
</dbReference>
<evidence type="ECO:0000313" key="5">
    <source>
        <dbReference type="EMBL" id="KAF3703932.1"/>
    </source>
</evidence>
<evidence type="ECO:0000256" key="2">
    <source>
        <dbReference type="ARBA" id="ARBA00022490"/>
    </source>
</evidence>
<dbReference type="GO" id="GO:0004197">
    <property type="term" value="F:cysteine-type endopeptidase activity"/>
    <property type="evidence" value="ECO:0007669"/>
    <property type="project" value="InterPro"/>
</dbReference>
<accession>A0A6G1QMX4</accession>
<feature type="domain" description="CARD" evidence="3">
    <location>
        <begin position="97"/>
        <end position="188"/>
    </location>
</feature>
<dbReference type="Pfam" id="PF00619">
    <property type="entry name" value="CARD"/>
    <property type="match status" value="1"/>
</dbReference>
<protein>
    <submittedName>
        <fullName evidence="5">Caspase-1</fullName>
    </submittedName>
</protein>
<proteinExistence type="predicted"/>
<dbReference type="GO" id="GO:0042981">
    <property type="term" value="P:regulation of apoptotic process"/>
    <property type="evidence" value="ECO:0007669"/>
    <property type="project" value="InterPro"/>
</dbReference>
<dbReference type="Pfam" id="PF23679">
    <property type="entry name" value="UPA-FIIND"/>
    <property type="match status" value="1"/>
</dbReference>
<dbReference type="InterPro" id="IPR001315">
    <property type="entry name" value="CARD"/>
</dbReference>
<keyword evidence="6" id="KW-1185">Reference proteome</keyword>
<dbReference type="Proteomes" id="UP000503349">
    <property type="component" value="Chromosome 19"/>
</dbReference>
<organism evidence="5 6">
    <name type="scientific">Channa argus</name>
    <name type="common">Northern snakehead</name>
    <name type="synonym">Ophicephalus argus</name>
    <dbReference type="NCBI Taxonomy" id="215402"/>
    <lineage>
        <taxon>Eukaryota</taxon>
        <taxon>Metazoa</taxon>
        <taxon>Chordata</taxon>
        <taxon>Craniata</taxon>
        <taxon>Vertebrata</taxon>
        <taxon>Euteleostomi</taxon>
        <taxon>Actinopterygii</taxon>
        <taxon>Neopterygii</taxon>
        <taxon>Teleostei</taxon>
        <taxon>Neoteleostei</taxon>
        <taxon>Acanthomorphata</taxon>
        <taxon>Anabantaria</taxon>
        <taxon>Anabantiformes</taxon>
        <taxon>Channoidei</taxon>
        <taxon>Channidae</taxon>
        <taxon>Channa</taxon>
    </lineage>
</organism>